<feature type="binding site" evidence="8">
    <location>
        <position position="304"/>
    </location>
    <ligand>
        <name>Ca(2+)</name>
        <dbReference type="ChEBI" id="CHEBI:29108"/>
        <label>3</label>
    </ligand>
</feature>
<keyword evidence="5" id="KW-0119">Carbohydrate metabolism</keyword>
<feature type="binding site" evidence="8">
    <location>
        <position position="104"/>
    </location>
    <ligand>
        <name>Ca(2+)</name>
        <dbReference type="ChEBI" id="CHEBI:29108"/>
        <label>1</label>
    </ligand>
</feature>
<dbReference type="Gene3D" id="2.40.30.140">
    <property type="match status" value="1"/>
</dbReference>
<proteinExistence type="inferred from homology"/>
<comment type="similarity">
    <text evidence="2">Belongs to the glycosyl hydrolase 13 family.</text>
</comment>
<comment type="cofactor">
    <cofactor evidence="1">
        <name>Ca(2+)</name>
        <dbReference type="ChEBI" id="CHEBI:29108"/>
    </cofactor>
</comment>
<dbReference type="EMBL" id="CP020330">
    <property type="protein sequence ID" value="AQZ51562.1"/>
    <property type="molecule type" value="Genomic_DNA"/>
</dbReference>
<dbReference type="PIRSF" id="PIRSF001021">
    <property type="entry name" value="Alph-amls_thrmst"/>
    <property type="match status" value="1"/>
</dbReference>
<evidence type="ECO:0000313" key="11">
    <source>
        <dbReference type="Proteomes" id="UP000191135"/>
    </source>
</evidence>
<dbReference type="InterPro" id="IPR015237">
    <property type="entry name" value="Alpha-amylase_C_pro"/>
</dbReference>
<evidence type="ECO:0000256" key="5">
    <source>
        <dbReference type="ARBA" id="ARBA00023277"/>
    </source>
</evidence>
<dbReference type="SUPFAM" id="SSF51011">
    <property type="entry name" value="Glycosyl hydrolase domain"/>
    <property type="match status" value="1"/>
</dbReference>
<dbReference type="RefSeq" id="WP_018063845.1">
    <property type="nucleotide sequence ID" value="NZ_AQWH01000004.1"/>
</dbReference>
<organism evidence="10 11">
    <name type="scientific">Martelella mediterranea DSM 17316</name>
    <dbReference type="NCBI Taxonomy" id="1122214"/>
    <lineage>
        <taxon>Bacteria</taxon>
        <taxon>Pseudomonadati</taxon>
        <taxon>Pseudomonadota</taxon>
        <taxon>Alphaproteobacteria</taxon>
        <taxon>Hyphomicrobiales</taxon>
        <taxon>Aurantimonadaceae</taxon>
        <taxon>Martelella</taxon>
    </lineage>
</organism>
<evidence type="ECO:0000256" key="4">
    <source>
        <dbReference type="ARBA" id="ARBA00022801"/>
    </source>
</evidence>
<dbReference type="OrthoDB" id="9805159at2"/>
<dbReference type="Gene3D" id="3.20.20.80">
    <property type="entry name" value="Glycosidases"/>
    <property type="match status" value="1"/>
</dbReference>
<evidence type="ECO:0000313" key="10">
    <source>
        <dbReference type="EMBL" id="AQZ51562.1"/>
    </source>
</evidence>
<evidence type="ECO:0000256" key="8">
    <source>
        <dbReference type="PIRSR" id="PIRSR001021-2"/>
    </source>
</evidence>
<dbReference type="InterPro" id="IPR006047">
    <property type="entry name" value="GH13_cat_dom"/>
</dbReference>
<feature type="binding site" evidence="8">
    <location>
        <position position="204"/>
    </location>
    <ligand>
        <name>Ca(2+)</name>
        <dbReference type="ChEBI" id="CHEBI:29108"/>
        <label>1</label>
    </ligand>
</feature>
<dbReference type="AlphaFoldDB" id="A0A1U9Z1T7"/>
<accession>A0A1U9Z1T7</accession>
<dbReference type="Pfam" id="PF09154">
    <property type="entry name" value="Alpha-amy_C_pro"/>
    <property type="match status" value="1"/>
</dbReference>
<sequence length="495" mass="55743">MAGRVLLQFFHWYYPDGGRLWNEVAEKARSLADMGITDVWLPPAYKGSAGGYSVGYDTYDLFDLGEFDQKGTVPTKYGDRDALEAACKALAEHGIGAIHDVVFNHKMGGDEREAVKVRRANPDDRNEIEDEAFETHAYTRFTFPGRQGKYSEFVWSQKCFTGVDYIEDPTDTGVFRLVNEYGEGEWHSEVDEELGNYDYLIGSDVEFRNRAVYEELKYWGRWFAEQVPVAGFRLDAAKHIPAWFFRDWIGHMRESVKEDLFVVAEYWHPDIGALENYLELVDRQLLLFDVGLHHRFHDASKGGGDFDMRTIFDGSLLSAQPEHAVTLVENHDTQPLQSLEAAVEPWFKPLAYALILMREQGVPSVFYADLYGADYRDKGSDGEEYDIVMPKVECLPALISARKRFANGGQTDMFDDPNCLAIVRHGTDEAPGSVTVLTNGEEASKHVELGEGHAGASFRDLLGHREDTVTADENGNADFPVNGGSVSVWVREDAL</sequence>
<evidence type="ECO:0000256" key="1">
    <source>
        <dbReference type="ARBA" id="ARBA00001913"/>
    </source>
</evidence>
<keyword evidence="6 10" id="KW-0326">Glycosidase</keyword>
<dbReference type="NCBIfam" id="NF006969">
    <property type="entry name" value="PRK09441.1-2"/>
    <property type="match status" value="1"/>
</dbReference>
<dbReference type="CDD" id="cd11318">
    <property type="entry name" value="AmyAc_bac_fung_AmyA"/>
    <property type="match status" value="1"/>
</dbReference>
<dbReference type="GO" id="GO:0005509">
    <property type="term" value="F:calcium ion binding"/>
    <property type="evidence" value="ECO:0007669"/>
    <property type="project" value="InterPro"/>
</dbReference>
<keyword evidence="8" id="KW-0106">Calcium</keyword>
<dbReference type="STRING" id="1122214.Mame_02227"/>
<name>A0A1U9Z1T7_9HYPH</name>
<dbReference type="Pfam" id="PF00128">
    <property type="entry name" value="Alpha-amylase"/>
    <property type="match status" value="1"/>
</dbReference>
<dbReference type="EC" id="3.2.1.98" evidence="10"/>
<keyword evidence="4 10" id="KW-0378">Hydrolase</keyword>
<evidence type="ECO:0000256" key="6">
    <source>
        <dbReference type="ARBA" id="ARBA00023295"/>
    </source>
</evidence>
<dbReference type="GO" id="GO:0033927">
    <property type="term" value="F:glucan 1,4-alpha-maltohexaosidase activity"/>
    <property type="evidence" value="ECO:0007669"/>
    <property type="project" value="UniProtKB-EC"/>
</dbReference>
<dbReference type="SUPFAM" id="SSF51445">
    <property type="entry name" value="(Trans)glycosidases"/>
    <property type="match status" value="1"/>
</dbReference>
<evidence type="ECO:0000256" key="2">
    <source>
        <dbReference type="ARBA" id="ARBA00008061"/>
    </source>
</evidence>
<feature type="domain" description="Glycosyl hydrolase family 13 catalytic" evidence="9">
    <location>
        <begin position="4"/>
        <end position="402"/>
    </location>
</feature>
<dbReference type="GO" id="GO:0005975">
    <property type="term" value="P:carbohydrate metabolic process"/>
    <property type="evidence" value="ECO:0007669"/>
    <property type="project" value="InterPro"/>
</dbReference>
<dbReference type="NCBIfam" id="NF006968">
    <property type="entry name" value="PRK09441.1-1"/>
    <property type="match status" value="1"/>
</dbReference>
<dbReference type="KEGG" id="mmed:Mame_02227"/>
<dbReference type="SMART" id="SM00642">
    <property type="entry name" value="Aamy"/>
    <property type="match status" value="1"/>
</dbReference>
<dbReference type="PANTHER" id="PTHR43447">
    <property type="entry name" value="ALPHA-AMYLASE"/>
    <property type="match status" value="1"/>
</dbReference>
<dbReference type="InterPro" id="IPR017853">
    <property type="entry name" value="GH"/>
</dbReference>
<dbReference type="InterPro" id="IPR013776">
    <property type="entry name" value="A-amylase_thermo"/>
</dbReference>
<feature type="binding site" evidence="8">
    <location>
        <position position="239"/>
    </location>
    <ligand>
        <name>Ca(2+)</name>
        <dbReference type="ChEBI" id="CHEBI:29108"/>
        <label>1</label>
    </ligand>
</feature>
<feature type="active site" description="Nucleophile" evidence="7">
    <location>
        <position position="235"/>
    </location>
</feature>
<dbReference type="Gene3D" id="2.60.40.1180">
    <property type="entry name" value="Golgi alpha-mannosidase II"/>
    <property type="match status" value="1"/>
</dbReference>
<gene>
    <name evidence="10" type="ORF">Mame_02227</name>
</gene>
<keyword evidence="11" id="KW-1185">Reference proteome</keyword>
<evidence type="ECO:0000259" key="9">
    <source>
        <dbReference type="SMART" id="SM00642"/>
    </source>
</evidence>
<feature type="binding site" evidence="8">
    <location>
        <position position="198"/>
    </location>
    <ligand>
        <name>Ca(2+)</name>
        <dbReference type="ChEBI" id="CHEBI:29108"/>
        <label>1</label>
    </ligand>
</feature>
<reference evidence="10 11" key="1">
    <citation type="submission" date="2017-03" db="EMBL/GenBank/DDBJ databases">
        <title>Foreign affairs: Plasmid Transfer between Roseobacters and Rhizobia.</title>
        <authorList>
            <person name="Bartling P."/>
            <person name="Bunk B."/>
            <person name="Overmann J."/>
            <person name="Brinkmann H."/>
            <person name="Petersen J."/>
        </authorList>
    </citation>
    <scope>NUCLEOTIDE SEQUENCE [LARGE SCALE GENOMIC DNA]</scope>
    <source>
        <strain evidence="10 11">MACL11</strain>
    </source>
</reference>
<feature type="active site" description="Proton donor" evidence="7">
    <location>
        <position position="265"/>
    </location>
</feature>
<evidence type="ECO:0000256" key="3">
    <source>
        <dbReference type="ARBA" id="ARBA00022723"/>
    </source>
</evidence>
<dbReference type="Proteomes" id="UP000191135">
    <property type="component" value="Chromosome"/>
</dbReference>
<dbReference type="eggNOG" id="COG0366">
    <property type="taxonomic scope" value="Bacteria"/>
</dbReference>
<protein>
    <submittedName>
        <fullName evidence="10">Glucan 1,4-alpha-maltohexaosidase</fullName>
        <ecNumber evidence="10">3.2.1.98</ecNumber>
    </submittedName>
</protein>
<evidence type="ECO:0000256" key="7">
    <source>
        <dbReference type="PIRSR" id="PIRSR001021-1"/>
    </source>
</evidence>
<keyword evidence="3 8" id="KW-0479">Metal-binding</keyword>
<dbReference type="InterPro" id="IPR013780">
    <property type="entry name" value="Glyco_hydro_b"/>
</dbReference>